<dbReference type="InterPro" id="IPR002052">
    <property type="entry name" value="DNA_methylase_N6_adenine_CS"/>
</dbReference>
<reference evidence="5 6" key="1">
    <citation type="submission" date="2024-11" db="EMBL/GenBank/DDBJ databases">
        <title>First Report of Moraxella oculi in Brazil in an Infectious Bovine Keratoconjunctivitis Outbreak.</title>
        <authorList>
            <person name="Carvalho C.V."/>
            <person name="Domingues R."/>
            <person name="Coutinho C."/>
            <person name="Honorio N.T.B.S."/>
            <person name="Faza D.R.L.R."/>
            <person name="Carvalho W.A."/>
            <person name="Machado A.B.F."/>
            <person name="Martins M.F."/>
            <person name="Gaspar E.B."/>
        </authorList>
    </citation>
    <scope>NUCLEOTIDE SEQUENCE [LARGE SCALE GENOMIC DNA]</scope>
    <source>
        <strain evidence="5 6">2117LE</strain>
    </source>
</reference>
<evidence type="ECO:0000256" key="2">
    <source>
        <dbReference type="ARBA" id="ARBA00022679"/>
    </source>
</evidence>
<keyword evidence="6" id="KW-1185">Reference proteome</keyword>
<evidence type="ECO:0000259" key="3">
    <source>
        <dbReference type="SMART" id="SM00487"/>
    </source>
</evidence>
<sequence length="1424" mass="164479">MSRTEITTGKAIYPQIYAYTLPTVTDKQGWIKIGYTERQDVNVRIKEQVGTVGLTYDLLWSEIAKFHNDKYFTDHLLHSYLKRHKNVKNKPNTEWFFYNGTPQKSLQDFYDFVNETYSQEKEQLDYQLRQEQLDAVNKTLAYFKDNPNGEFLWNAKPRFGKTLTTYDLACKLNAKKVLIVTNRPAIANSWFDDFEKFIAWQTDFAFVSISDSLRERPVLNREQFLEQMTKPNGKKHMIAFISLQDLKGAISFGGQYDKLSWVKEINWNLLVIDEAHEGVDTLKTDVAFEQINRDFTLHLSGTPFKALAGGQFSQDEIYNWTYADEQSAKLNWADDEDSNPYATLPTLNLFSYQMSRMISDKVNQGADIGGDNIDFAFDLNEFFATDDKGNFIHKKEVEKWLNTLSQNEKYPFSTKELRDKIKHSFWLLNRVDGAKALAKLLKNHPVFENYKIILAVGDGRFGDEVTNQGALQRVKEAVKDHDKTITLSVGQLTTGVTVPEWTAVMMLSNLKSPALYMQTAFRAQNAWQYEKDGQVFQKKNAYVFDFAPERTLTIYDEFANNLSLRTSNGNGTTGERENNIKELLNFFPVIAEDDEGKMTLLDVNQVLTIPKVFKATEVVKRGFMSNLLFQNISGIFSAQSDEVREIIEQFEYYDNGKINKERSNTPINTQGVQVDNDGNAVIDNEIVINTNNARFGEKVYGDIKTETDKIIQNEDLNDEDLAKRLTTVLTKNTQTAFKKLAKEKGLTEKFAEKVVKEQTQTFEYEVHKIQKQSEIEQNIAKAQFENELKTAKTENEKQQIQNDYEAKTQVINQDLQNKISETLSTKVAEFTQHSTETILQKAEQNKQNKVEDDVRGRLRGFSRTIPSFLMAYGNQNTTLANFDTRIDDKVFKEVTGITIEQFRVLRDNHQFFDEQVFDTAVQEFLNKRSALADYFDEHQAEDIFDYIPPQRTNQIFTPKKVVEMMMDKFEEQNPDIFSNPNLKFADLYMKSGLYITEIVKRLHMGLKNTFPNPKERLAHIFAHQVYGFAPSEIIYNIAKNFILGFDETLDFEHSHIVHLDTTPYAKGELNFNDKLTEIFGKAMKFDVVVGNPPYQDNIEHREEQPSIYQYFYDLAEKFGNKYCLISPARFLFNVGSTPAKWNRKMLNDEHLKVLYFNGNPKGVFDKNEIKGGVAIVYRDNDTNFGKIGIFTSYNELNDIVEKVVTENFTSIGELLHSNTSYKYSQLLWQENPTLVSRVSGGSKRYLSSSVFENLHELFFDENPNDDKEYIQILGRQNNARIFKWLRRDYLSNHPNMDKYKVLIPSSNGSGKLGETLSTPTIENPNQGHTETFISFGAFDNKIEAENLLKYLKTKFARLMLGVVKVTQGNKTKEVWSKVPLQDFTADSDIDWSKSIREIDKQLYAKYGLSDEEIDFIESKVREMS</sequence>
<comment type="caution">
    <text evidence="5">The sequence shown here is derived from an EMBL/GenBank/DDBJ whole genome shotgun (WGS) entry which is preliminary data.</text>
</comment>
<protein>
    <submittedName>
        <fullName evidence="5">Eco57I restriction-modification methylase domain-containing protein</fullName>
    </submittedName>
</protein>
<dbReference type="Gene3D" id="3.40.50.150">
    <property type="entry name" value="Vaccinia Virus protein VP39"/>
    <property type="match status" value="1"/>
</dbReference>
<organism evidence="5 6">
    <name type="scientific">Moraxella oculi</name>
    <dbReference type="NCBI Taxonomy" id="2940516"/>
    <lineage>
        <taxon>Bacteria</taxon>
        <taxon>Pseudomonadati</taxon>
        <taxon>Pseudomonadota</taxon>
        <taxon>Gammaproteobacteria</taxon>
        <taxon>Moraxellales</taxon>
        <taxon>Moraxellaceae</taxon>
        <taxon>Moraxella</taxon>
    </lineage>
</organism>
<dbReference type="InterPro" id="IPR027417">
    <property type="entry name" value="P-loop_NTPase"/>
</dbReference>
<dbReference type="Pfam" id="PF10544">
    <property type="entry name" value="T5orf172"/>
    <property type="match status" value="1"/>
</dbReference>
<dbReference type="SUPFAM" id="SSF52540">
    <property type="entry name" value="P-loop containing nucleoside triphosphate hydrolases"/>
    <property type="match status" value="2"/>
</dbReference>
<dbReference type="SMART" id="SM00487">
    <property type="entry name" value="DEXDc"/>
    <property type="match status" value="1"/>
</dbReference>
<keyword evidence="2" id="KW-0808">Transferase</keyword>
<dbReference type="SUPFAM" id="SSF53335">
    <property type="entry name" value="S-adenosyl-L-methionine-dependent methyltransferases"/>
    <property type="match status" value="1"/>
</dbReference>
<accession>A0ABW8U631</accession>
<dbReference type="InterPro" id="IPR018306">
    <property type="entry name" value="Phage_T5_Orf172_DNA-bd"/>
</dbReference>
<dbReference type="InterPro" id="IPR011639">
    <property type="entry name" value="MethylTrfase_TaqI-like_dom"/>
</dbReference>
<evidence type="ECO:0000313" key="5">
    <source>
        <dbReference type="EMBL" id="MFL1732444.1"/>
    </source>
</evidence>
<evidence type="ECO:0000313" key="6">
    <source>
        <dbReference type="Proteomes" id="UP001624684"/>
    </source>
</evidence>
<dbReference type="GO" id="GO:0008168">
    <property type="term" value="F:methyltransferase activity"/>
    <property type="evidence" value="ECO:0007669"/>
    <property type="project" value="UniProtKB-KW"/>
</dbReference>
<feature type="domain" description="Bacteriophage T5 Orf172 DNA-binding" evidence="4">
    <location>
        <begin position="25"/>
        <end position="109"/>
    </location>
</feature>
<dbReference type="RefSeq" id="WP_407069055.1">
    <property type="nucleotide sequence ID" value="NZ_JBJJXE010000006.1"/>
</dbReference>
<proteinExistence type="predicted"/>
<dbReference type="Proteomes" id="UP001624684">
    <property type="component" value="Unassembled WGS sequence"/>
</dbReference>
<dbReference type="InterPro" id="IPR014001">
    <property type="entry name" value="Helicase_ATP-bd"/>
</dbReference>
<dbReference type="SMART" id="SM00974">
    <property type="entry name" value="T5orf172"/>
    <property type="match status" value="1"/>
</dbReference>
<keyword evidence="1 5" id="KW-0489">Methyltransferase</keyword>
<evidence type="ECO:0000259" key="4">
    <source>
        <dbReference type="SMART" id="SM00974"/>
    </source>
</evidence>
<dbReference type="Pfam" id="PF07669">
    <property type="entry name" value="Eco57I"/>
    <property type="match status" value="1"/>
</dbReference>
<evidence type="ECO:0000256" key="1">
    <source>
        <dbReference type="ARBA" id="ARBA00022603"/>
    </source>
</evidence>
<dbReference type="EMBL" id="JBJJXE010000006">
    <property type="protein sequence ID" value="MFL1732444.1"/>
    <property type="molecule type" value="Genomic_DNA"/>
</dbReference>
<feature type="domain" description="Helicase ATP-binding" evidence="3">
    <location>
        <begin position="124"/>
        <end position="336"/>
    </location>
</feature>
<dbReference type="Gene3D" id="3.40.50.300">
    <property type="entry name" value="P-loop containing nucleotide triphosphate hydrolases"/>
    <property type="match status" value="2"/>
</dbReference>
<dbReference type="Pfam" id="PF04851">
    <property type="entry name" value="ResIII"/>
    <property type="match status" value="1"/>
</dbReference>
<dbReference type="InterPro" id="IPR029063">
    <property type="entry name" value="SAM-dependent_MTases_sf"/>
</dbReference>
<dbReference type="InterPro" id="IPR006935">
    <property type="entry name" value="Helicase/UvrB_N"/>
</dbReference>
<name>A0ABW8U631_9GAMM</name>
<dbReference type="GO" id="GO:0032259">
    <property type="term" value="P:methylation"/>
    <property type="evidence" value="ECO:0007669"/>
    <property type="project" value="UniProtKB-KW"/>
</dbReference>
<dbReference type="PROSITE" id="PS00092">
    <property type="entry name" value="N6_MTASE"/>
    <property type="match status" value="1"/>
</dbReference>
<gene>
    <name evidence="5" type="ORF">ACJHVH_05460</name>
</gene>